<keyword evidence="5" id="KW-1185">Reference proteome</keyword>
<evidence type="ECO:0000313" key="5">
    <source>
        <dbReference type="Proteomes" id="UP001175271"/>
    </source>
</evidence>
<gene>
    <name evidence="4" type="ORF">QR680_003413</name>
</gene>
<proteinExistence type="predicted"/>
<sequence length="590" mass="62256">MHRISIIFLLFCVFLLFSLKVQPSAALSKPQPESEKAGAIDVTYHWASRSVECEKISGVSSDVSQCALRSDNKNTAFGEGCYDEFVPTVKNIRNLCPLECRDADETTILGKSPTNNHRCSQFFNYGIAKVANDAYLWRSGSTMSTRWFLFLALVAIASAKSLNKRSNAYGDEIVSPAPLAPQSYDGPAPDEQPAAQVSQPSPEVPASVQASGYRRKRTAQNAYGDELVTPAYGEQAYGAPAPVEQAPTPVPQPVTLNPAPVQASGYRKKRGLQNGYGDEAVAPVASSVPEQSYSAPVEQIPAAVAQTASVAPAPVQASGYRKKRGVQNGYGDEAVTPAAPGNGDQSYLPVPLEQAPAGVPQTVPAAPAPVQASGYRKKRGAQNGYGDEAVTVPAAAYGEQVYNAPAPFEQAPAAIAQPIAVSGPAPVQASGYRKKRGVQNGYGDEAVTPSSPAYVEQSYGVQAPVEQAPAAVAQTAVETSAVVQPSGYRKKRASYGDEPVAPSAPTVPEQPYPVPSEQNPAVVAQSVAVPASVQTSGYRKKRNIQNGYGDEVVTPVAPAYGEQSYGNSFRTSFGTGIRILMPFVFIHSNA</sequence>
<dbReference type="AlphaFoldDB" id="A0AA39H7K2"/>
<dbReference type="EMBL" id="JAUCMV010000005">
    <property type="protein sequence ID" value="KAK0400229.1"/>
    <property type="molecule type" value="Genomic_DNA"/>
</dbReference>
<accession>A0AA39H7K2</accession>
<reference evidence="4" key="1">
    <citation type="submission" date="2023-06" db="EMBL/GenBank/DDBJ databases">
        <title>Genomic analysis of the entomopathogenic nematode Steinernema hermaphroditum.</title>
        <authorList>
            <person name="Schwarz E.M."/>
            <person name="Heppert J.K."/>
            <person name="Baniya A."/>
            <person name="Schwartz H.T."/>
            <person name="Tan C.-H."/>
            <person name="Antoshechkin I."/>
            <person name="Sternberg P.W."/>
            <person name="Goodrich-Blair H."/>
            <person name="Dillman A.R."/>
        </authorList>
    </citation>
    <scope>NUCLEOTIDE SEQUENCE</scope>
    <source>
        <strain evidence="4">PS9179</strain>
        <tissue evidence="4">Whole animal</tissue>
    </source>
</reference>
<feature type="signal peptide" evidence="2">
    <location>
        <begin position="1"/>
        <end position="26"/>
    </location>
</feature>
<dbReference type="PANTHER" id="PTHR36514:SF3">
    <property type="entry name" value="ASCARIS SUUM EPICUTICLIN PROTEIN RELATED"/>
    <property type="match status" value="1"/>
</dbReference>
<evidence type="ECO:0000313" key="4">
    <source>
        <dbReference type="EMBL" id="KAK0400229.1"/>
    </source>
</evidence>
<comment type="caution">
    <text evidence="4">The sequence shown here is derived from an EMBL/GenBank/DDBJ whole genome shotgun (WGS) entry which is preliminary data.</text>
</comment>
<organism evidence="4 5">
    <name type="scientific">Steinernema hermaphroditum</name>
    <dbReference type="NCBI Taxonomy" id="289476"/>
    <lineage>
        <taxon>Eukaryota</taxon>
        <taxon>Metazoa</taxon>
        <taxon>Ecdysozoa</taxon>
        <taxon>Nematoda</taxon>
        <taxon>Chromadorea</taxon>
        <taxon>Rhabditida</taxon>
        <taxon>Tylenchina</taxon>
        <taxon>Panagrolaimomorpha</taxon>
        <taxon>Strongyloidoidea</taxon>
        <taxon>Steinernematidae</taxon>
        <taxon>Steinernema</taxon>
    </lineage>
</organism>
<feature type="region of interest" description="Disordered" evidence="1">
    <location>
        <begin position="486"/>
        <end position="517"/>
    </location>
</feature>
<dbReference type="PANTHER" id="PTHR36514">
    <property type="entry name" value="PROTEIN CBG00436"/>
    <property type="match status" value="1"/>
</dbReference>
<feature type="domain" description="DUF7808" evidence="3">
    <location>
        <begin position="44"/>
        <end position="145"/>
    </location>
</feature>
<protein>
    <recommendedName>
        <fullName evidence="3">DUF7808 domain-containing protein</fullName>
    </recommendedName>
</protein>
<keyword evidence="2" id="KW-0732">Signal</keyword>
<evidence type="ECO:0000259" key="3">
    <source>
        <dbReference type="Pfam" id="PF25096"/>
    </source>
</evidence>
<evidence type="ECO:0000256" key="1">
    <source>
        <dbReference type="SAM" id="MobiDB-lite"/>
    </source>
</evidence>
<dbReference type="Pfam" id="PF25096">
    <property type="entry name" value="DUF7808"/>
    <property type="match status" value="1"/>
</dbReference>
<dbReference type="InterPro" id="IPR056710">
    <property type="entry name" value="DUF7808"/>
</dbReference>
<dbReference type="Proteomes" id="UP001175271">
    <property type="component" value="Unassembled WGS sequence"/>
</dbReference>
<feature type="region of interest" description="Disordered" evidence="1">
    <location>
        <begin position="178"/>
        <end position="216"/>
    </location>
</feature>
<evidence type="ECO:0000256" key="2">
    <source>
        <dbReference type="SAM" id="SignalP"/>
    </source>
</evidence>
<feature type="chain" id="PRO_5041387336" description="DUF7808 domain-containing protein" evidence="2">
    <location>
        <begin position="27"/>
        <end position="590"/>
    </location>
</feature>
<name>A0AA39H7K2_9BILA</name>